<accession>A0ABP9C283</accession>
<dbReference type="RefSeq" id="WP_345620819.1">
    <property type="nucleotide sequence ID" value="NZ_BAABIG010000033.1"/>
</dbReference>
<sequence length="126" mass="13605">MYSRFATRPAPAPFDAADAEVLRVVSDVRTPVFVTVQASGRRRYGYWRPCDPGTNRPGCYVALPTAVCDKLYAAGRLTLGEPLVDPGKTTYRVRLARTPATPTRTQAAPVHLPAQPPRAVAQALAA</sequence>
<protein>
    <submittedName>
        <fullName evidence="1">Uncharacterized protein</fullName>
    </submittedName>
</protein>
<dbReference type="EMBL" id="BAABIG010000033">
    <property type="protein sequence ID" value="GAA4803927.1"/>
    <property type="molecule type" value="Genomic_DNA"/>
</dbReference>
<reference evidence="2" key="1">
    <citation type="journal article" date="2019" name="Int. J. Syst. Evol. Microbiol.">
        <title>The Global Catalogue of Microorganisms (GCM) 10K type strain sequencing project: providing services to taxonomists for standard genome sequencing and annotation.</title>
        <authorList>
            <consortium name="The Broad Institute Genomics Platform"/>
            <consortium name="The Broad Institute Genome Sequencing Center for Infectious Disease"/>
            <person name="Wu L."/>
            <person name="Ma J."/>
        </authorList>
    </citation>
    <scope>NUCLEOTIDE SEQUENCE [LARGE SCALE GENOMIC DNA]</scope>
    <source>
        <strain evidence="2">JCM 18081</strain>
    </source>
</reference>
<dbReference type="Proteomes" id="UP001501265">
    <property type="component" value="Unassembled WGS sequence"/>
</dbReference>
<comment type="caution">
    <text evidence="1">The sequence shown here is derived from an EMBL/GenBank/DDBJ whole genome shotgun (WGS) entry which is preliminary data.</text>
</comment>
<keyword evidence="2" id="KW-1185">Reference proteome</keyword>
<evidence type="ECO:0000313" key="2">
    <source>
        <dbReference type="Proteomes" id="UP001501265"/>
    </source>
</evidence>
<gene>
    <name evidence="1" type="ORF">GCM10023220_36600</name>
</gene>
<evidence type="ECO:0000313" key="1">
    <source>
        <dbReference type="EMBL" id="GAA4803927.1"/>
    </source>
</evidence>
<proteinExistence type="predicted"/>
<organism evidence="1 2">
    <name type="scientific">Streptomyces ziwulingensis</name>
    <dbReference type="NCBI Taxonomy" id="1045501"/>
    <lineage>
        <taxon>Bacteria</taxon>
        <taxon>Bacillati</taxon>
        <taxon>Actinomycetota</taxon>
        <taxon>Actinomycetes</taxon>
        <taxon>Kitasatosporales</taxon>
        <taxon>Streptomycetaceae</taxon>
        <taxon>Streptomyces</taxon>
    </lineage>
</organism>
<name>A0ABP9C283_9ACTN</name>